<accession>A0A518RJ56</accession>
<evidence type="ECO:0000259" key="3">
    <source>
        <dbReference type="Pfam" id="PF10531"/>
    </source>
</evidence>
<dbReference type="InterPro" id="IPR049712">
    <property type="entry name" value="Poly_export"/>
</dbReference>
<dbReference type="EMBL" id="CP042239">
    <property type="protein sequence ID" value="QDX27472.1"/>
    <property type="molecule type" value="Genomic_DNA"/>
</dbReference>
<keyword evidence="1" id="KW-0732">Signal</keyword>
<dbReference type="Pfam" id="PF02563">
    <property type="entry name" value="Poly_export"/>
    <property type="match status" value="1"/>
</dbReference>
<dbReference type="AlphaFoldDB" id="A0A518RJ56"/>
<dbReference type="PROSITE" id="PS51257">
    <property type="entry name" value="PROKAR_LIPOPROTEIN"/>
    <property type="match status" value="1"/>
</dbReference>
<keyword evidence="5" id="KW-1185">Reference proteome</keyword>
<dbReference type="PANTHER" id="PTHR33619">
    <property type="entry name" value="POLYSACCHARIDE EXPORT PROTEIN GFCE-RELATED"/>
    <property type="match status" value="1"/>
</dbReference>
<dbReference type="Proteomes" id="UP000318055">
    <property type="component" value="Chromosome"/>
</dbReference>
<evidence type="ECO:0000313" key="5">
    <source>
        <dbReference type="Proteomes" id="UP000318055"/>
    </source>
</evidence>
<dbReference type="GO" id="GO:0015159">
    <property type="term" value="F:polysaccharide transmembrane transporter activity"/>
    <property type="evidence" value="ECO:0007669"/>
    <property type="project" value="InterPro"/>
</dbReference>
<feature type="domain" description="Soluble ligand binding" evidence="3">
    <location>
        <begin position="136"/>
        <end position="185"/>
    </location>
</feature>
<reference evidence="4 5" key="1">
    <citation type="submission" date="2019-07" db="EMBL/GenBank/DDBJ databases">
        <title>Sphingomonas alkalisoli sp. nov., isolated from rhizosphere soil of Suaedae salsa.</title>
        <authorList>
            <person name="Zhang H."/>
            <person name="Xu L."/>
            <person name="Zhang J.-X."/>
            <person name="Sun J.-Q."/>
        </authorList>
    </citation>
    <scope>NUCLEOTIDE SEQUENCE [LARGE SCALE GENOMIC DNA]</scope>
    <source>
        <strain evidence="4 5">XS-10</strain>
    </source>
</reference>
<evidence type="ECO:0000259" key="2">
    <source>
        <dbReference type="Pfam" id="PF02563"/>
    </source>
</evidence>
<sequence length="242" mass="25982">MQIGKVNVRKRLFLLAILGALTSGCSNPSFIGRPDLQLVEGGELPAPTREDLTVPARPYVIGPSDQLVIDVYGLPELSRTLTVDLSGQVALPLAGQIKASGLTASELSDVIADRLRQGYVRDPRVTVGVAVAANQVVTVDGAVSQPGAYPVLGRMSLMRTIARASGTTEFARENHVVVFRRSGGREYATLYDLRAIRLGMYPDPEIYTNDVIVVGESRARRVFKDVLASSALITAPVVALIR</sequence>
<dbReference type="Pfam" id="PF10531">
    <property type="entry name" value="SLBB"/>
    <property type="match status" value="1"/>
</dbReference>
<dbReference type="Gene3D" id="3.30.1950.10">
    <property type="entry name" value="wza like domain"/>
    <property type="match status" value="1"/>
</dbReference>
<gene>
    <name evidence="4" type="ORF">FPZ54_16660</name>
</gene>
<protein>
    <submittedName>
        <fullName evidence="4">Polysaccharide export protein</fullName>
    </submittedName>
</protein>
<dbReference type="Gene3D" id="3.10.560.10">
    <property type="entry name" value="Outer membrane lipoprotein wza domain like"/>
    <property type="match status" value="1"/>
</dbReference>
<dbReference type="PANTHER" id="PTHR33619:SF3">
    <property type="entry name" value="POLYSACCHARIDE EXPORT PROTEIN GFCE-RELATED"/>
    <property type="match status" value="1"/>
</dbReference>
<proteinExistence type="predicted"/>
<dbReference type="InterPro" id="IPR003715">
    <property type="entry name" value="Poly_export_N"/>
</dbReference>
<dbReference type="OrthoDB" id="8410640at2"/>
<evidence type="ECO:0000313" key="4">
    <source>
        <dbReference type="EMBL" id="QDX27472.1"/>
    </source>
</evidence>
<feature type="domain" description="Polysaccharide export protein N-terminal" evidence="2">
    <location>
        <begin position="56"/>
        <end position="129"/>
    </location>
</feature>
<dbReference type="InterPro" id="IPR019554">
    <property type="entry name" value="Soluble_ligand-bd"/>
</dbReference>
<organism evidence="4 5">
    <name type="scientific">Sphingomonas suaedae</name>
    <dbReference type="NCBI Taxonomy" id="2599297"/>
    <lineage>
        <taxon>Bacteria</taxon>
        <taxon>Pseudomonadati</taxon>
        <taxon>Pseudomonadota</taxon>
        <taxon>Alphaproteobacteria</taxon>
        <taxon>Sphingomonadales</taxon>
        <taxon>Sphingomonadaceae</taxon>
        <taxon>Sphingomonas</taxon>
    </lineage>
</organism>
<dbReference type="KEGG" id="ssua:FPZ54_16660"/>
<name>A0A518RJ56_9SPHN</name>
<evidence type="ECO:0000256" key="1">
    <source>
        <dbReference type="ARBA" id="ARBA00022729"/>
    </source>
</evidence>